<dbReference type="CDD" id="cd20296">
    <property type="entry name" value="cupin_PpnP-like"/>
    <property type="match status" value="1"/>
</dbReference>
<comment type="catalytic activity">
    <reaction evidence="3">
        <text>a purine D-ribonucleoside + phosphate = a purine nucleobase + alpha-D-ribose 1-phosphate</text>
        <dbReference type="Rhea" id="RHEA:19805"/>
        <dbReference type="ChEBI" id="CHEBI:26386"/>
        <dbReference type="ChEBI" id="CHEBI:43474"/>
        <dbReference type="ChEBI" id="CHEBI:57720"/>
        <dbReference type="ChEBI" id="CHEBI:142355"/>
        <dbReference type="EC" id="2.4.2.1"/>
    </reaction>
</comment>
<dbReference type="EC" id="2.4.2.2" evidence="3"/>
<comment type="catalytic activity">
    <reaction evidence="3">
        <text>inosine + phosphate = alpha-D-ribose 1-phosphate + hypoxanthine</text>
        <dbReference type="Rhea" id="RHEA:27646"/>
        <dbReference type="ChEBI" id="CHEBI:17368"/>
        <dbReference type="ChEBI" id="CHEBI:17596"/>
        <dbReference type="ChEBI" id="CHEBI:43474"/>
        <dbReference type="ChEBI" id="CHEBI:57720"/>
        <dbReference type="EC" id="2.4.2.1"/>
    </reaction>
</comment>
<protein>
    <recommendedName>
        <fullName evidence="3">Pyrimidine/purine nucleoside phosphorylase</fullName>
        <ecNumber evidence="3">2.4.2.1</ecNumber>
        <ecNumber evidence="3">2.4.2.2</ecNumber>
    </recommendedName>
    <alternativeName>
        <fullName evidence="3">Adenosine phosphorylase</fullName>
    </alternativeName>
    <alternativeName>
        <fullName evidence="3">Cytidine phosphorylase</fullName>
    </alternativeName>
    <alternativeName>
        <fullName evidence="3">Guanosine phosphorylase</fullName>
    </alternativeName>
    <alternativeName>
        <fullName evidence="3">Inosine phosphorylase</fullName>
    </alternativeName>
    <alternativeName>
        <fullName evidence="3">Thymidine phosphorylase</fullName>
    </alternativeName>
    <alternativeName>
        <fullName evidence="3">Uridine phosphorylase</fullName>
    </alternativeName>
    <alternativeName>
        <fullName evidence="3">Xanthosine phosphorylase</fullName>
    </alternativeName>
</protein>
<dbReference type="AlphaFoldDB" id="A0A3L0W8B7"/>
<dbReference type="HAMAP" id="MF_01537">
    <property type="entry name" value="Nucleos_phosphorylase_PpnP"/>
    <property type="match status" value="1"/>
</dbReference>
<dbReference type="InterPro" id="IPR009664">
    <property type="entry name" value="Ppnp"/>
</dbReference>
<organism evidence="4">
    <name type="scientific">Escherichia coli</name>
    <dbReference type="NCBI Taxonomy" id="562"/>
    <lineage>
        <taxon>Bacteria</taxon>
        <taxon>Pseudomonadati</taxon>
        <taxon>Pseudomonadota</taxon>
        <taxon>Gammaproteobacteria</taxon>
        <taxon>Enterobacterales</taxon>
        <taxon>Enterobacteriaceae</taxon>
        <taxon>Escherichia</taxon>
    </lineage>
</organism>
<comment type="similarity">
    <text evidence="3">Belongs to the nucleoside phosphorylase PpnP family.</text>
</comment>
<gene>
    <name evidence="3" type="primary">ppnP</name>
    <name evidence="4" type="ORF">D9F05_19875</name>
</gene>
<dbReference type="GO" id="GO:0004731">
    <property type="term" value="F:purine-nucleoside phosphorylase activity"/>
    <property type="evidence" value="ECO:0007669"/>
    <property type="project" value="UniProtKB-UniRule"/>
</dbReference>
<proteinExistence type="inferred from homology"/>
<dbReference type="InterPro" id="IPR011051">
    <property type="entry name" value="RmlC_Cupin_sf"/>
</dbReference>
<comment type="function">
    <text evidence="3">Catalyzes the phosphorolysis of diverse nucleosides, yielding D-ribose 1-phosphate and the respective free bases. Can use uridine, adenosine, guanosine, cytidine, thymidine, inosine and xanthosine as substrates. Also catalyzes the reverse reactions.</text>
</comment>
<dbReference type="Pfam" id="PF06865">
    <property type="entry name" value="Ppnp"/>
    <property type="match status" value="1"/>
</dbReference>
<comment type="catalytic activity">
    <reaction evidence="3">
        <text>uridine + phosphate = alpha-D-ribose 1-phosphate + uracil</text>
        <dbReference type="Rhea" id="RHEA:24388"/>
        <dbReference type="ChEBI" id="CHEBI:16704"/>
        <dbReference type="ChEBI" id="CHEBI:17568"/>
        <dbReference type="ChEBI" id="CHEBI:43474"/>
        <dbReference type="ChEBI" id="CHEBI:57720"/>
        <dbReference type="EC" id="2.4.2.2"/>
    </reaction>
</comment>
<dbReference type="InterPro" id="IPR014710">
    <property type="entry name" value="RmlC-like_jellyroll"/>
</dbReference>
<dbReference type="GO" id="GO:0005829">
    <property type="term" value="C:cytosol"/>
    <property type="evidence" value="ECO:0007669"/>
    <property type="project" value="TreeGrafter"/>
</dbReference>
<comment type="caution">
    <text evidence="4">The sequence shown here is derived from an EMBL/GenBank/DDBJ whole genome shotgun (WGS) entry which is preliminary data.</text>
</comment>
<dbReference type="GO" id="GO:0004850">
    <property type="term" value="F:uridine phosphorylase activity"/>
    <property type="evidence" value="ECO:0007669"/>
    <property type="project" value="RHEA"/>
</dbReference>
<evidence type="ECO:0000313" key="4">
    <source>
        <dbReference type="EMBL" id="MHO06577.1"/>
    </source>
</evidence>
<name>A0A3L0W8B7_ECOLX</name>
<dbReference type="GO" id="GO:0009032">
    <property type="term" value="F:thymidine phosphorylase activity"/>
    <property type="evidence" value="ECO:0007669"/>
    <property type="project" value="RHEA"/>
</dbReference>
<dbReference type="Gene3D" id="2.60.120.10">
    <property type="entry name" value="Jelly Rolls"/>
    <property type="match status" value="1"/>
</dbReference>
<comment type="catalytic activity">
    <reaction evidence="3">
        <text>thymidine + phosphate = 2-deoxy-alpha-D-ribose 1-phosphate + thymine</text>
        <dbReference type="Rhea" id="RHEA:16037"/>
        <dbReference type="ChEBI" id="CHEBI:17748"/>
        <dbReference type="ChEBI" id="CHEBI:17821"/>
        <dbReference type="ChEBI" id="CHEBI:43474"/>
        <dbReference type="ChEBI" id="CHEBI:57259"/>
        <dbReference type="EC" id="2.4.2.2"/>
    </reaction>
</comment>
<dbReference type="SUPFAM" id="SSF51182">
    <property type="entry name" value="RmlC-like cupins"/>
    <property type="match status" value="1"/>
</dbReference>
<evidence type="ECO:0000256" key="2">
    <source>
        <dbReference type="ARBA" id="ARBA00022679"/>
    </source>
</evidence>
<sequence>MLLLLGKRAYRDENMLKVNEYFDGNVKSIGFEQKGDKATVGVMEAGDYQFNTAAPERMTVVKGALTIQLADEDEWHTYSQGQSFEVAGHSSFKLEVKTPTAYLCEFLD</sequence>
<keyword evidence="2 3" id="KW-0808">Transferase</keyword>
<comment type="catalytic activity">
    <reaction evidence="3">
        <text>guanosine + phosphate = alpha-D-ribose 1-phosphate + guanine</text>
        <dbReference type="Rhea" id="RHEA:13233"/>
        <dbReference type="ChEBI" id="CHEBI:16235"/>
        <dbReference type="ChEBI" id="CHEBI:16750"/>
        <dbReference type="ChEBI" id="CHEBI:43474"/>
        <dbReference type="ChEBI" id="CHEBI:57720"/>
        <dbReference type="EC" id="2.4.2.1"/>
    </reaction>
</comment>
<dbReference type="PANTHER" id="PTHR36540:SF1">
    <property type="entry name" value="PYRIMIDINE_PURINE NUCLEOSIDE PHOSPHORYLASE"/>
    <property type="match status" value="1"/>
</dbReference>
<comment type="catalytic activity">
    <reaction evidence="3">
        <text>xanthosine + phosphate = alpha-D-ribose 1-phosphate + xanthine</text>
        <dbReference type="Rhea" id="RHEA:27638"/>
        <dbReference type="ChEBI" id="CHEBI:17712"/>
        <dbReference type="ChEBI" id="CHEBI:18107"/>
        <dbReference type="ChEBI" id="CHEBI:43474"/>
        <dbReference type="ChEBI" id="CHEBI:57720"/>
        <dbReference type="EC" id="2.4.2.1"/>
    </reaction>
</comment>
<dbReference type="GO" id="GO:0047975">
    <property type="term" value="F:guanosine phosphorylase activity"/>
    <property type="evidence" value="ECO:0007669"/>
    <property type="project" value="RHEA"/>
</dbReference>
<dbReference type="PANTHER" id="PTHR36540">
    <property type="entry name" value="PYRIMIDINE/PURINE NUCLEOSIDE PHOSPHORYLASE"/>
    <property type="match status" value="1"/>
</dbReference>
<dbReference type="EMBL" id="RNRV01000046">
    <property type="protein sequence ID" value="MHO06577.1"/>
    <property type="molecule type" value="Genomic_DNA"/>
</dbReference>
<evidence type="ECO:0000256" key="3">
    <source>
        <dbReference type="HAMAP-Rule" id="MF_01537"/>
    </source>
</evidence>
<dbReference type="EC" id="2.4.2.1" evidence="3"/>
<dbReference type="FunFam" id="2.60.120.10:FF:000016">
    <property type="entry name" value="Pyrimidine/purine nucleoside phosphorylase"/>
    <property type="match status" value="1"/>
</dbReference>
<reference evidence="4" key="1">
    <citation type="submission" date="2018-10" db="EMBL/GenBank/DDBJ databases">
        <authorList>
            <consortium name="NARMS: The National Antimicrobial Resistance Monitoring System"/>
        </authorList>
    </citation>
    <scope>NUCLEOTIDE SEQUENCE [LARGE SCALE GENOMIC DNA]</scope>
    <source>
        <strain evidence="4">CVM N17EC0388</strain>
    </source>
</reference>
<keyword evidence="1 3" id="KW-0328">Glycosyltransferase</keyword>
<evidence type="ECO:0000256" key="1">
    <source>
        <dbReference type="ARBA" id="ARBA00022676"/>
    </source>
</evidence>
<comment type="catalytic activity">
    <reaction evidence="3">
        <text>cytidine + phosphate = cytosine + alpha-D-ribose 1-phosphate</text>
        <dbReference type="Rhea" id="RHEA:52540"/>
        <dbReference type="ChEBI" id="CHEBI:16040"/>
        <dbReference type="ChEBI" id="CHEBI:17562"/>
        <dbReference type="ChEBI" id="CHEBI:43474"/>
        <dbReference type="ChEBI" id="CHEBI:57720"/>
        <dbReference type="EC" id="2.4.2.2"/>
    </reaction>
</comment>
<accession>A0A3L0W8B7</accession>
<comment type="catalytic activity">
    <reaction evidence="3">
        <text>adenosine + phosphate = alpha-D-ribose 1-phosphate + adenine</text>
        <dbReference type="Rhea" id="RHEA:27642"/>
        <dbReference type="ChEBI" id="CHEBI:16335"/>
        <dbReference type="ChEBI" id="CHEBI:16708"/>
        <dbReference type="ChEBI" id="CHEBI:43474"/>
        <dbReference type="ChEBI" id="CHEBI:57720"/>
        <dbReference type="EC" id="2.4.2.1"/>
    </reaction>
</comment>